<evidence type="ECO:0000256" key="3">
    <source>
        <dbReference type="ARBA" id="ARBA00022801"/>
    </source>
</evidence>
<feature type="chain" id="PRO_5038479450" evidence="6">
    <location>
        <begin position="33"/>
        <end position="347"/>
    </location>
</feature>
<dbReference type="GO" id="GO:0031012">
    <property type="term" value="C:extracellular matrix"/>
    <property type="evidence" value="ECO:0007669"/>
    <property type="project" value="InterPro"/>
</dbReference>
<dbReference type="GO" id="GO:0006508">
    <property type="term" value="P:proteolysis"/>
    <property type="evidence" value="ECO:0007669"/>
    <property type="project" value="UniProtKB-KW"/>
</dbReference>
<organism evidence="8 9">
    <name type="scientific">Actinomadura soli</name>
    <dbReference type="NCBI Taxonomy" id="2508997"/>
    <lineage>
        <taxon>Bacteria</taxon>
        <taxon>Bacillati</taxon>
        <taxon>Actinomycetota</taxon>
        <taxon>Actinomycetes</taxon>
        <taxon>Streptosporangiales</taxon>
        <taxon>Thermomonosporaceae</taxon>
        <taxon>Actinomadura</taxon>
    </lineage>
</organism>
<protein>
    <submittedName>
        <fullName evidence="8">Matrixin family metalloprotease</fullName>
    </submittedName>
</protein>
<dbReference type="RefSeq" id="WP_138645557.1">
    <property type="nucleotide sequence ID" value="NZ_VCKW01000059.1"/>
</dbReference>
<keyword evidence="4" id="KW-0862">Zinc</keyword>
<keyword evidence="1 8" id="KW-0645">Protease</keyword>
<sequence>MHGFSRAAKAGMATAALSAALACPAAAGAVTAGPETAGPETAAAAVRPGAAARPPAWCRSGETLSARAMPQKVRIADCDLRGRAVRGPNGLTAVVPADGTSLVAHSLRTGGGSGLRILVDDQAGEITITTRGGRVPEGRPRTSQAPQDPCRDGTHRLEPSKWAKGSAVRWRYHSGTAGLPRWAVAKGVSNMVLGNTDCTGQGRFATPPDIGERYSGESDSGPNVTTDATCGTRDRVNTFGGKAMTGAESDVLAATCIWFIGTRTVETDMALQEHGKRWWTDGTCTPGSYSAEAVVTHEAGHVFGLAHVEGADHAKLTMAPVVAACDNGPATLGKGDHDGLIALYGTR</sequence>
<evidence type="ECO:0000259" key="7">
    <source>
        <dbReference type="Pfam" id="PF00413"/>
    </source>
</evidence>
<dbReference type="Gene3D" id="3.40.390.10">
    <property type="entry name" value="Collagenase (Catalytic Domain)"/>
    <property type="match status" value="1"/>
</dbReference>
<gene>
    <name evidence="8" type="ORF">ETD83_14030</name>
</gene>
<keyword evidence="8" id="KW-0482">Metalloprotease</keyword>
<feature type="domain" description="Peptidase M10 metallopeptidase" evidence="7">
    <location>
        <begin position="276"/>
        <end position="345"/>
    </location>
</feature>
<evidence type="ECO:0000256" key="6">
    <source>
        <dbReference type="SAM" id="SignalP"/>
    </source>
</evidence>
<dbReference type="SUPFAM" id="SSF55486">
    <property type="entry name" value="Metalloproteases ('zincins'), catalytic domain"/>
    <property type="match status" value="1"/>
</dbReference>
<feature type="region of interest" description="Disordered" evidence="5">
    <location>
        <begin position="30"/>
        <end position="56"/>
    </location>
</feature>
<keyword evidence="2" id="KW-0479">Metal-binding</keyword>
<dbReference type="InterPro" id="IPR024079">
    <property type="entry name" value="MetalloPept_cat_dom_sf"/>
</dbReference>
<evidence type="ECO:0000256" key="2">
    <source>
        <dbReference type="ARBA" id="ARBA00022723"/>
    </source>
</evidence>
<dbReference type="OrthoDB" id="5188902at2"/>
<feature type="signal peptide" evidence="6">
    <location>
        <begin position="1"/>
        <end position="32"/>
    </location>
</feature>
<proteinExistence type="predicted"/>
<dbReference type="Pfam" id="PF00413">
    <property type="entry name" value="Peptidase_M10"/>
    <property type="match status" value="1"/>
</dbReference>
<evidence type="ECO:0000256" key="5">
    <source>
        <dbReference type="SAM" id="MobiDB-lite"/>
    </source>
</evidence>
<keyword evidence="9" id="KW-1185">Reference proteome</keyword>
<dbReference type="Proteomes" id="UP000309174">
    <property type="component" value="Unassembled WGS sequence"/>
</dbReference>
<dbReference type="AlphaFoldDB" id="A0A5C4JDD6"/>
<feature type="compositionally biased region" description="Basic and acidic residues" evidence="5">
    <location>
        <begin position="149"/>
        <end position="158"/>
    </location>
</feature>
<dbReference type="PROSITE" id="PS51257">
    <property type="entry name" value="PROKAR_LIPOPROTEIN"/>
    <property type="match status" value="1"/>
</dbReference>
<comment type="caution">
    <text evidence="8">The sequence shown here is derived from an EMBL/GenBank/DDBJ whole genome shotgun (WGS) entry which is preliminary data.</text>
</comment>
<evidence type="ECO:0000313" key="8">
    <source>
        <dbReference type="EMBL" id="TMR01750.1"/>
    </source>
</evidence>
<evidence type="ECO:0000313" key="9">
    <source>
        <dbReference type="Proteomes" id="UP000309174"/>
    </source>
</evidence>
<feature type="region of interest" description="Disordered" evidence="5">
    <location>
        <begin position="131"/>
        <end position="158"/>
    </location>
</feature>
<keyword evidence="6" id="KW-0732">Signal</keyword>
<accession>A0A5C4JDD6</accession>
<evidence type="ECO:0000256" key="1">
    <source>
        <dbReference type="ARBA" id="ARBA00022670"/>
    </source>
</evidence>
<dbReference type="EMBL" id="VCKW01000059">
    <property type="protein sequence ID" value="TMR01750.1"/>
    <property type="molecule type" value="Genomic_DNA"/>
</dbReference>
<keyword evidence="3" id="KW-0378">Hydrolase</keyword>
<name>A0A5C4JDD6_9ACTN</name>
<reference evidence="8 9" key="1">
    <citation type="submission" date="2019-05" db="EMBL/GenBank/DDBJ databases">
        <title>Draft genome sequence of Actinomadura sp. 14C53.</title>
        <authorList>
            <person name="Saricaoglu S."/>
            <person name="Isik K."/>
        </authorList>
    </citation>
    <scope>NUCLEOTIDE SEQUENCE [LARGE SCALE GENOMIC DNA]</scope>
    <source>
        <strain evidence="8 9">14C53</strain>
    </source>
</reference>
<dbReference type="GO" id="GO:0004222">
    <property type="term" value="F:metalloendopeptidase activity"/>
    <property type="evidence" value="ECO:0007669"/>
    <property type="project" value="InterPro"/>
</dbReference>
<dbReference type="InterPro" id="IPR001818">
    <property type="entry name" value="Pept_M10_metallopeptidase"/>
</dbReference>
<dbReference type="GO" id="GO:0008270">
    <property type="term" value="F:zinc ion binding"/>
    <property type="evidence" value="ECO:0007669"/>
    <property type="project" value="InterPro"/>
</dbReference>
<evidence type="ECO:0000256" key="4">
    <source>
        <dbReference type="ARBA" id="ARBA00022833"/>
    </source>
</evidence>